<name>A0ABP0RDR4_9DINO</name>
<reference evidence="2 3" key="1">
    <citation type="submission" date="2024-02" db="EMBL/GenBank/DDBJ databases">
        <authorList>
            <person name="Chen Y."/>
            <person name="Shah S."/>
            <person name="Dougan E. K."/>
            <person name="Thang M."/>
            <person name="Chan C."/>
        </authorList>
    </citation>
    <scope>NUCLEOTIDE SEQUENCE [LARGE SCALE GENOMIC DNA]</scope>
</reference>
<evidence type="ECO:0000256" key="1">
    <source>
        <dbReference type="SAM" id="MobiDB-lite"/>
    </source>
</evidence>
<accession>A0ABP0RDR4</accession>
<feature type="compositionally biased region" description="Polar residues" evidence="1">
    <location>
        <begin position="353"/>
        <end position="367"/>
    </location>
</feature>
<comment type="caution">
    <text evidence="2">The sequence shown here is derived from an EMBL/GenBank/DDBJ whole genome shotgun (WGS) entry which is preliminary data.</text>
</comment>
<gene>
    <name evidence="2" type="ORF">SCF082_LOCUS45709</name>
</gene>
<keyword evidence="3" id="KW-1185">Reference proteome</keyword>
<dbReference type="Proteomes" id="UP001642464">
    <property type="component" value="Unassembled WGS sequence"/>
</dbReference>
<evidence type="ECO:0000313" key="3">
    <source>
        <dbReference type="Proteomes" id="UP001642464"/>
    </source>
</evidence>
<proteinExistence type="predicted"/>
<evidence type="ECO:0000313" key="2">
    <source>
        <dbReference type="EMBL" id="CAK9097446.1"/>
    </source>
</evidence>
<dbReference type="EMBL" id="CAXAMM010041124">
    <property type="protein sequence ID" value="CAK9097446.1"/>
    <property type="molecule type" value="Genomic_DNA"/>
</dbReference>
<organism evidence="2 3">
    <name type="scientific">Durusdinium trenchii</name>
    <dbReference type="NCBI Taxonomy" id="1381693"/>
    <lineage>
        <taxon>Eukaryota</taxon>
        <taxon>Sar</taxon>
        <taxon>Alveolata</taxon>
        <taxon>Dinophyceae</taxon>
        <taxon>Suessiales</taxon>
        <taxon>Symbiodiniaceae</taxon>
        <taxon>Durusdinium</taxon>
    </lineage>
</organism>
<feature type="region of interest" description="Disordered" evidence="1">
    <location>
        <begin position="349"/>
        <end position="369"/>
    </location>
</feature>
<protein>
    <submittedName>
        <fullName evidence="2">Uncharacterized protein</fullName>
    </submittedName>
</protein>
<sequence>MASSNQSSDGPVLPFVVGSDDKEQQELQLQLVALLRKHADDEKKFAVYLKGLECAVERGTQLPSLGNKVIDRKVLSACLAEVRQVCEFPIRPDGMPVKSGQAPFQEALAKFTSNDEREPNVIDFVLLYLCMPSAVMTVAKITPTPKYNNDGYEFLWLSGNIWSQLGMNITFSRWHGKNMASLMELFANWEVHEKHIIRSAAYKGAFEVSMLPGFRFDAFTTLGLFVVLGCLAQIRGLAGTSQIKVVTLLREIMSYSTWPNGLSFLPDAVLSVEEGETWENTTSLGPKRQNASSSFHVADLLWFWLRQPMSDSIDGVDIVRIQKRLVHLCAQAVELGFAGNHVPLSTRPPAVQDNDTNASPDNWATSKTRTEGAQELRVELIRRFMTKSTGFVAGIKHQENADLVGLGPGMANNDSGAQAAAQMSTAYFCRGSEALMTKLSKQDYKHLSVHFDAATACKMNIMEIHVSCDGLVMAAPLSILPKLKQPFEKSSGECVLAIQDVEVQVPLHQLTVTDNAAKEMDICTKEKSSSRQKMLAVNQSLTQLVHLQLSDAEPLIHLRPAKESEIRCYTTNDARKEAFLWNSITKQAVWQSTSSIKNVVRLSCCSDEGEFAAMFSLMDNGVAMMAHKDICHRLHREQCLAVSEVPQIDAAMKQCMLAFKYGHAPYGSGLFGRRLLEACQRIHELQTPHVLLDIVSPGIIHDLQLDPDTTQEQIKEILVEYAATKGASLRANIGGNHKSGRWADFVDSFHKLKRVWHIKLFVMLFACALEGTSPFAAIAGSLATANKTEKITPQVIQALVSPETLAYAKSAYYCLQPFRAFQASEVKGDQVPGAAFNTARYVAYHWQGLMLRTMQSALDDNHLADIVAVQAEADVLYVHFTFMMSIVKNFSEFQTTYQHFPWRFILLLDKSPKVVEETLQSMKVEWDFLLSMEKNTSFHAKWPGNSLPFLRWYIYREVMTFCEENEWVPSDDLRSLVHAWFPDPCSSLGCEDFFRHVRQAESRHQANREVCAEKLMALAIKAVGERYQGFEVPELKSSDYHGIRPGQFLKKSAFDSSRATAAETGLASFNQSMKKQTISPHHLVRKGLNVWEALQRTAGIASSFWTAQLARTGQVLNCDDKYWLVVDAPYVQVKVWPLQIHQEGNVKRASIDTSTWCLEAMCLEKPLDTSVVPYKVVQVPSAGIRLILQTAQPLVNYALEQYAHRSLVATPCYWEGQGPIPVILC</sequence>